<dbReference type="EMBL" id="DUMN01000137">
    <property type="protein sequence ID" value="HHV66865.1"/>
    <property type="molecule type" value="Genomic_DNA"/>
</dbReference>
<keyword evidence="1" id="KW-1133">Transmembrane helix</keyword>
<accession>A0A7V6P9P7</accession>
<organism evidence="2 3">
    <name type="scientific">Brucella intermedia</name>
    <dbReference type="NCBI Taxonomy" id="94625"/>
    <lineage>
        <taxon>Bacteria</taxon>
        <taxon>Pseudomonadati</taxon>
        <taxon>Pseudomonadota</taxon>
        <taxon>Alphaproteobacteria</taxon>
        <taxon>Hyphomicrobiales</taxon>
        <taxon>Brucellaceae</taxon>
        <taxon>Brucella/Ochrobactrum group</taxon>
        <taxon>Brucella</taxon>
    </lineage>
</organism>
<evidence type="ECO:0000256" key="1">
    <source>
        <dbReference type="SAM" id="Phobius"/>
    </source>
</evidence>
<feature type="transmembrane region" description="Helical" evidence="1">
    <location>
        <begin position="15"/>
        <end position="34"/>
    </location>
</feature>
<reference evidence="2 3" key="1">
    <citation type="journal article" date="2020" name="Biotechnol. Biofuels">
        <title>New insights from the biogas microbiome by comprehensive genome-resolved metagenomics of nearly 1600 species originating from multiple anaerobic digesters.</title>
        <authorList>
            <person name="Campanaro S."/>
            <person name="Treu L."/>
            <person name="Rodriguez-R L.M."/>
            <person name="Kovalovszki A."/>
            <person name="Ziels R.M."/>
            <person name="Maus I."/>
            <person name="Zhu X."/>
            <person name="Kougias P.G."/>
            <person name="Basile A."/>
            <person name="Luo G."/>
            <person name="Schluter A."/>
            <person name="Konstantinidis K.T."/>
            <person name="Angelidaki I."/>
        </authorList>
    </citation>
    <scope>NUCLEOTIDE SEQUENCE [LARGE SCALE GENOMIC DNA]</scope>
    <source>
        <strain evidence="2">AS04akNAM_66</strain>
    </source>
</reference>
<gene>
    <name evidence="2" type="ORF">GXX48_04370</name>
</gene>
<name>A0A7V6P9P7_9HYPH</name>
<keyword evidence="1" id="KW-0812">Transmembrane</keyword>
<keyword evidence="1" id="KW-0472">Membrane</keyword>
<protein>
    <submittedName>
        <fullName evidence="2">Uncharacterized protein</fullName>
    </submittedName>
</protein>
<dbReference type="AlphaFoldDB" id="A0A7V6P9P7"/>
<proteinExistence type="predicted"/>
<sequence length="551" mass="61499">MGRELRLIKWCPRDLLRWVVVAIAVAWTVPSFALSGGDIATLLNRRYQLVSQSCGMEKPAWHCSGLLVQDLTASEEQFWKLTAADAALQSVGFTYLREDVQNSGFSARVGMVLADWPTAIGAGHPYSVRCIYPLTASPQANDRDHGCNLTRKALPPQEPEDDSSCAALGITTADQWISAYLASESNPNTQCSFSADAKDPLIQSMLAHNQLQARQKTGDLQFLIAAWDPSKPSDIPIEALFYNVSFEKQLVNIQRRQRAYFKATAKWLPILRFQSGARLPFGFDETDQMDYGNQVVKRINTRFFDAKPCSNGKADFWCTGVLIRVTGYGSGFHSWNPSPNSIALKGVSFSYVRYDLKTQLGWLKGVGTIVKEGNSPTAYPLTVLCMYPTDGDTWDRVEKCGQSKTHTPNMSGSCRALGVTTVSVWSQRYATTSWPGQCFMGVTKAEFDKTGQGIDQRDFQFSSDARLSLTFPRPAGHTVEEWNEAVVDVWPQNIPDKLPLEAIFYTTGQLSGGRFVQNDYFMQTGRFIPLINAEMTRSPPFMYQIDDQFSQ</sequence>
<evidence type="ECO:0000313" key="2">
    <source>
        <dbReference type="EMBL" id="HHV66865.1"/>
    </source>
</evidence>
<comment type="caution">
    <text evidence="2">The sequence shown here is derived from an EMBL/GenBank/DDBJ whole genome shotgun (WGS) entry which is preliminary data.</text>
</comment>
<evidence type="ECO:0000313" key="3">
    <source>
        <dbReference type="Proteomes" id="UP000551563"/>
    </source>
</evidence>
<dbReference type="Proteomes" id="UP000551563">
    <property type="component" value="Unassembled WGS sequence"/>
</dbReference>